<feature type="transmembrane region" description="Helical" evidence="1">
    <location>
        <begin position="64"/>
        <end position="86"/>
    </location>
</feature>
<keyword evidence="1" id="KW-0812">Transmembrane</keyword>
<comment type="caution">
    <text evidence="2">The sequence shown here is derived from an EMBL/GenBank/DDBJ whole genome shotgun (WGS) entry which is preliminary data.</text>
</comment>
<keyword evidence="1" id="KW-1133">Transmembrane helix</keyword>
<proteinExistence type="predicted"/>
<keyword evidence="3" id="KW-1185">Reference proteome</keyword>
<sequence>MQALPKSQLLRFIERENHLSVSTINTMNTMTTRRLSFVRGVSAVIGTAFLGVLGWYLFQPGYSWTRLALFVGLGALAVIGTAGVWYQRTRVVAVGATGLFLLGVSLAVTLWMFILPVVAVLVAATVILRIDNQPNTPSPG</sequence>
<organism evidence="2 3">
    <name type="scientific">Halarchaeum grantii</name>
    <dbReference type="NCBI Taxonomy" id="1193105"/>
    <lineage>
        <taxon>Archaea</taxon>
        <taxon>Methanobacteriati</taxon>
        <taxon>Methanobacteriota</taxon>
        <taxon>Stenosarchaea group</taxon>
        <taxon>Halobacteria</taxon>
        <taxon>Halobacteriales</taxon>
        <taxon>Halobacteriaceae</taxon>
    </lineage>
</organism>
<dbReference type="EMBL" id="BMPF01000009">
    <property type="protein sequence ID" value="GGL45264.1"/>
    <property type="molecule type" value="Genomic_DNA"/>
</dbReference>
<protein>
    <submittedName>
        <fullName evidence="2">Uncharacterized protein</fullName>
    </submittedName>
</protein>
<feature type="transmembrane region" description="Helical" evidence="1">
    <location>
        <begin position="98"/>
        <end position="130"/>
    </location>
</feature>
<feature type="transmembrane region" description="Helical" evidence="1">
    <location>
        <begin position="37"/>
        <end position="58"/>
    </location>
</feature>
<dbReference type="AlphaFoldDB" id="A0A830F715"/>
<gene>
    <name evidence="2" type="ORF">GCM10009037_30860</name>
</gene>
<keyword evidence="1" id="KW-0472">Membrane</keyword>
<dbReference type="RefSeq" id="WP_188884553.1">
    <property type="nucleotide sequence ID" value="NZ_BMPF01000009.1"/>
</dbReference>
<accession>A0A830F715</accession>
<reference evidence="2 3" key="1">
    <citation type="journal article" date="2019" name="Int. J. Syst. Evol. Microbiol.">
        <title>The Global Catalogue of Microorganisms (GCM) 10K type strain sequencing project: providing services to taxonomists for standard genome sequencing and annotation.</title>
        <authorList>
            <consortium name="The Broad Institute Genomics Platform"/>
            <consortium name="The Broad Institute Genome Sequencing Center for Infectious Disease"/>
            <person name="Wu L."/>
            <person name="Ma J."/>
        </authorList>
    </citation>
    <scope>NUCLEOTIDE SEQUENCE [LARGE SCALE GENOMIC DNA]</scope>
    <source>
        <strain evidence="2 3">JCM 19585</strain>
    </source>
</reference>
<evidence type="ECO:0000313" key="3">
    <source>
        <dbReference type="Proteomes" id="UP000628840"/>
    </source>
</evidence>
<evidence type="ECO:0000256" key="1">
    <source>
        <dbReference type="SAM" id="Phobius"/>
    </source>
</evidence>
<name>A0A830F715_9EURY</name>
<evidence type="ECO:0000313" key="2">
    <source>
        <dbReference type="EMBL" id="GGL45264.1"/>
    </source>
</evidence>
<dbReference type="Proteomes" id="UP000628840">
    <property type="component" value="Unassembled WGS sequence"/>
</dbReference>
<dbReference type="OrthoDB" id="386430at2157"/>